<protein>
    <submittedName>
        <fullName evidence="1">Uncharacterized protein</fullName>
    </submittedName>
</protein>
<dbReference type="Proteomes" id="UP001157161">
    <property type="component" value="Unassembled WGS sequence"/>
</dbReference>
<gene>
    <name evidence="1" type="ORF">GCM10025875_06450</name>
</gene>
<evidence type="ECO:0000313" key="2">
    <source>
        <dbReference type="Proteomes" id="UP001157161"/>
    </source>
</evidence>
<evidence type="ECO:0000313" key="1">
    <source>
        <dbReference type="EMBL" id="GMA30653.1"/>
    </source>
</evidence>
<reference evidence="1" key="1">
    <citation type="journal article" date="2014" name="Int. J. Syst. Evol. Microbiol.">
        <title>Complete genome sequence of Corynebacterium casei LMG S-19264T (=DSM 44701T), isolated from a smear-ripened cheese.</title>
        <authorList>
            <consortium name="US DOE Joint Genome Institute (JGI-PGF)"/>
            <person name="Walter F."/>
            <person name="Albersmeier A."/>
            <person name="Kalinowski J."/>
            <person name="Ruckert C."/>
        </authorList>
    </citation>
    <scope>NUCLEOTIDE SEQUENCE</scope>
    <source>
        <strain evidence="1">NBRC 112290</strain>
    </source>
</reference>
<dbReference type="AlphaFoldDB" id="A0AA37UPY1"/>
<reference evidence="1" key="2">
    <citation type="submission" date="2023-02" db="EMBL/GenBank/DDBJ databases">
        <authorList>
            <person name="Sun Q."/>
            <person name="Mori K."/>
        </authorList>
    </citation>
    <scope>NUCLEOTIDE SEQUENCE</scope>
    <source>
        <strain evidence="1">NBRC 112290</strain>
    </source>
</reference>
<dbReference type="EMBL" id="BSUM01000001">
    <property type="protein sequence ID" value="GMA30653.1"/>
    <property type="molecule type" value="Genomic_DNA"/>
</dbReference>
<accession>A0AA37UPY1</accession>
<dbReference type="Pfam" id="PF10842">
    <property type="entry name" value="DUF2642"/>
    <property type="match status" value="1"/>
</dbReference>
<sequence length="166" mass="17587">MRWHELFEDLESQADAAERADGELEGAELLEAEQGRIPLVDRLRAVVGRTVSVGTADEHVTGVLEDLAPAYLVVATAQRDVLVPAAAVRWVQGAGRSALEGAGAEARLTLAHVLRGVAERERVVRVVTTARVVVGEIDRVGPDHVDVVENGDAVSIPFAAISSVAL</sequence>
<proteinExistence type="predicted"/>
<name>A0AA37UPY1_9MICO</name>
<dbReference type="InterPro" id="IPR020139">
    <property type="entry name" value="DUF2642"/>
</dbReference>
<comment type="caution">
    <text evidence="1">The sequence shown here is derived from an EMBL/GenBank/DDBJ whole genome shotgun (WGS) entry which is preliminary data.</text>
</comment>
<organism evidence="1 2">
    <name type="scientific">Litorihabitans aurantiacus</name>
    <dbReference type="NCBI Taxonomy" id="1930061"/>
    <lineage>
        <taxon>Bacteria</taxon>
        <taxon>Bacillati</taxon>
        <taxon>Actinomycetota</taxon>
        <taxon>Actinomycetes</taxon>
        <taxon>Micrococcales</taxon>
        <taxon>Beutenbergiaceae</taxon>
        <taxon>Litorihabitans</taxon>
    </lineage>
</organism>
<dbReference type="RefSeq" id="WP_284249339.1">
    <property type="nucleotide sequence ID" value="NZ_BSUM01000001.1"/>
</dbReference>
<keyword evidence="2" id="KW-1185">Reference proteome</keyword>